<name>A0A8S3JLE5_9BILA</name>
<reference evidence="2" key="1">
    <citation type="submission" date="2021-02" db="EMBL/GenBank/DDBJ databases">
        <authorList>
            <person name="Nowell W R."/>
        </authorList>
    </citation>
    <scope>NUCLEOTIDE SEQUENCE</scope>
</reference>
<dbReference type="Pfam" id="PF16414">
    <property type="entry name" value="NPC1_N"/>
    <property type="match status" value="1"/>
</dbReference>
<dbReference type="InterPro" id="IPR032190">
    <property type="entry name" value="NPC1_N"/>
</dbReference>
<dbReference type="AlphaFoldDB" id="A0A8S3JLE5"/>
<dbReference type="GO" id="GO:0032934">
    <property type="term" value="F:sterol binding"/>
    <property type="evidence" value="ECO:0007669"/>
    <property type="project" value="TreeGrafter"/>
</dbReference>
<evidence type="ECO:0000259" key="1">
    <source>
        <dbReference type="Pfam" id="PF16414"/>
    </source>
</evidence>
<gene>
    <name evidence="2" type="ORF">SMN809_LOCUS81282</name>
</gene>
<dbReference type="Proteomes" id="UP000676336">
    <property type="component" value="Unassembled WGS sequence"/>
</dbReference>
<dbReference type="PANTHER" id="PTHR45727:SF2">
    <property type="entry name" value="NPC INTRACELLULAR CHOLESTEROL TRANSPORTER 1"/>
    <property type="match status" value="1"/>
</dbReference>
<evidence type="ECO:0000313" key="3">
    <source>
        <dbReference type="Proteomes" id="UP000676336"/>
    </source>
</evidence>
<organism evidence="2 3">
    <name type="scientific">Rotaria magnacalcarata</name>
    <dbReference type="NCBI Taxonomy" id="392030"/>
    <lineage>
        <taxon>Eukaryota</taxon>
        <taxon>Metazoa</taxon>
        <taxon>Spiralia</taxon>
        <taxon>Gnathifera</taxon>
        <taxon>Rotifera</taxon>
        <taxon>Eurotatoria</taxon>
        <taxon>Bdelloidea</taxon>
        <taxon>Philodinida</taxon>
        <taxon>Philodinidae</taxon>
        <taxon>Rotaria</taxon>
    </lineage>
</organism>
<dbReference type="GO" id="GO:0015918">
    <property type="term" value="P:sterol transport"/>
    <property type="evidence" value="ECO:0007669"/>
    <property type="project" value="TreeGrafter"/>
</dbReference>
<feature type="non-terminal residue" evidence="2">
    <location>
        <position position="134"/>
    </location>
</feature>
<feature type="domain" description="Niemann-Pick C1 N-terminal" evidence="1">
    <location>
        <begin position="1"/>
        <end position="125"/>
    </location>
</feature>
<dbReference type="PANTHER" id="PTHR45727">
    <property type="entry name" value="NPC INTRACELLULAR CHOLESTEROL TRANSPORTER 1"/>
    <property type="match status" value="1"/>
</dbReference>
<feature type="non-terminal residue" evidence="2">
    <location>
        <position position="1"/>
    </location>
</feature>
<dbReference type="GO" id="GO:0016020">
    <property type="term" value="C:membrane"/>
    <property type="evidence" value="ECO:0007669"/>
    <property type="project" value="TreeGrafter"/>
</dbReference>
<dbReference type="EMBL" id="CAJOBI010347804">
    <property type="protein sequence ID" value="CAF5219138.1"/>
    <property type="molecule type" value="Genomic_DNA"/>
</dbReference>
<protein>
    <recommendedName>
        <fullName evidence="1">Niemann-Pick C1 N-terminal domain-containing protein</fullName>
    </recommendedName>
</protein>
<evidence type="ECO:0000313" key="2">
    <source>
        <dbReference type="EMBL" id="CAF5219138.1"/>
    </source>
</evidence>
<comment type="caution">
    <text evidence="2">The sequence shown here is derived from an EMBL/GenBank/DDBJ whole genome shotgun (WGS) entry which is preliminary data.</text>
</comment>
<accession>A0A8S3JLE5</accession>
<sequence>MADQFGLAKLMLGRCPSCYYNFRSLFCAMTCAPDQSRFLTVKDLGTSISFPNRTTVESIYYDVAEDFSQRILDSCRDVLYPGGNQHSLDSMCGRPYDKCTKEAFMAYLGIGNPAVPFPIYINMINDTSQYETFY</sequence>
<proteinExistence type="predicted"/>